<protein>
    <submittedName>
        <fullName evidence="1">ATP-dependent protease ClpP, protease subunit</fullName>
    </submittedName>
</protein>
<dbReference type="Proteomes" id="UP000198588">
    <property type="component" value="Unassembled WGS sequence"/>
</dbReference>
<reference evidence="1 2" key="1">
    <citation type="submission" date="2016-10" db="EMBL/GenBank/DDBJ databases">
        <authorList>
            <person name="de Groot N.N."/>
        </authorList>
    </citation>
    <scope>NUCLEOTIDE SEQUENCE [LARGE SCALE GENOMIC DNA]</scope>
    <source>
        <strain evidence="1 2">CGMCC 1.12097</strain>
    </source>
</reference>
<sequence length="171" mass="19217">MSLVEMAEIRIIGEIDDAMALNAHDQLEAARLCPAINLLIDSEGGDYAAAVRIYRAIRWHPGTKRAKLGKRCMSAGVLVAMACDHRVAPADCQFLMHLTADRPDHRERWTIYRHLEAMRHLRNHDCEYLNVIADRSGADLAELAIEAAKDEPQSLEWCLQHGLIHEIEAAT</sequence>
<dbReference type="AlphaFoldDB" id="A0A1G5V326"/>
<dbReference type="GO" id="GO:0008233">
    <property type="term" value="F:peptidase activity"/>
    <property type="evidence" value="ECO:0007669"/>
    <property type="project" value="UniProtKB-KW"/>
</dbReference>
<dbReference type="Gene3D" id="3.90.226.10">
    <property type="entry name" value="2-enoyl-CoA Hydratase, Chain A, domain 1"/>
    <property type="match status" value="1"/>
</dbReference>
<dbReference type="InterPro" id="IPR023562">
    <property type="entry name" value="ClpP/TepA"/>
</dbReference>
<name>A0A1G5V326_9HYPH</name>
<dbReference type="EMBL" id="FMXM01000002">
    <property type="protein sequence ID" value="SDA40272.1"/>
    <property type="molecule type" value="Genomic_DNA"/>
</dbReference>
<dbReference type="InterPro" id="IPR029045">
    <property type="entry name" value="ClpP/crotonase-like_dom_sf"/>
</dbReference>
<keyword evidence="1" id="KW-0378">Hydrolase</keyword>
<dbReference type="GO" id="GO:0006508">
    <property type="term" value="P:proteolysis"/>
    <property type="evidence" value="ECO:0007669"/>
    <property type="project" value="UniProtKB-KW"/>
</dbReference>
<evidence type="ECO:0000313" key="2">
    <source>
        <dbReference type="Proteomes" id="UP000198588"/>
    </source>
</evidence>
<evidence type="ECO:0000313" key="1">
    <source>
        <dbReference type="EMBL" id="SDA40272.1"/>
    </source>
</evidence>
<dbReference type="Pfam" id="PF00574">
    <property type="entry name" value="CLP_protease"/>
    <property type="match status" value="1"/>
</dbReference>
<dbReference type="SUPFAM" id="SSF52096">
    <property type="entry name" value="ClpP/crotonase"/>
    <property type="match status" value="1"/>
</dbReference>
<keyword evidence="1" id="KW-0645">Protease</keyword>
<dbReference type="STRING" id="1165689.SAMN02927914_00221"/>
<proteinExistence type="predicted"/>
<organism evidence="1 2">
    <name type="scientific">Mesorhizobium qingshengii</name>
    <dbReference type="NCBI Taxonomy" id="1165689"/>
    <lineage>
        <taxon>Bacteria</taxon>
        <taxon>Pseudomonadati</taxon>
        <taxon>Pseudomonadota</taxon>
        <taxon>Alphaproteobacteria</taxon>
        <taxon>Hyphomicrobiales</taxon>
        <taxon>Phyllobacteriaceae</taxon>
        <taxon>Mesorhizobium</taxon>
    </lineage>
</organism>
<gene>
    <name evidence="1" type="ORF">SAMN02927914_00221</name>
</gene>
<accession>A0A1G5V326</accession>